<accession>A0A197JT39</accession>
<dbReference type="InterPro" id="IPR001849">
    <property type="entry name" value="PH_domain"/>
</dbReference>
<dbReference type="Proteomes" id="UP000078512">
    <property type="component" value="Unassembled WGS sequence"/>
</dbReference>
<evidence type="ECO:0000256" key="1">
    <source>
        <dbReference type="SAM" id="MobiDB-lite"/>
    </source>
</evidence>
<organism evidence="3 4">
    <name type="scientific">Linnemannia elongata AG-77</name>
    <dbReference type="NCBI Taxonomy" id="1314771"/>
    <lineage>
        <taxon>Eukaryota</taxon>
        <taxon>Fungi</taxon>
        <taxon>Fungi incertae sedis</taxon>
        <taxon>Mucoromycota</taxon>
        <taxon>Mortierellomycotina</taxon>
        <taxon>Mortierellomycetes</taxon>
        <taxon>Mortierellales</taxon>
        <taxon>Mortierellaceae</taxon>
        <taxon>Linnemannia</taxon>
    </lineage>
</organism>
<evidence type="ECO:0000313" key="3">
    <source>
        <dbReference type="EMBL" id="OAQ28452.1"/>
    </source>
</evidence>
<feature type="compositionally biased region" description="Basic residues" evidence="1">
    <location>
        <begin position="53"/>
        <end position="67"/>
    </location>
</feature>
<dbReference type="SUPFAM" id="SSF50729">
    <property type="entry name" value="PH domain-like"/>
    <property type="match status" value="1"/>
</dbReference>
<dbReference type="STRING" id="1314771.A0A197JT39"/>
<dbReference type="SMART" id="SM00233">
    <property type="entry name" value="PH"/>
    <property type="match status" value="1"/>
</dbReference>
<dbReference type="Gene3D" id="2.30.29.30">
    <property type="entry name" value="Pleckstrin-homology domain (PH domain)/Phosphotyrosine-binding domain (PTB)"/>
    <property type="match status" value="1"/>
</dbReference>
<name>A0A197JT39_9FUNG</name>
<feature type="region of interest" description="Disordered" evidence="1">
    <location>
        <begin position="139"/>
        <end position="164"/>
    </location>
</feature>
<dbReference type="AlphaFoldDB" id="A0A197JT39"/>
<protein>
    <recommendedName>
        <fullName evidence="2">PH domain-containing protein</fullName>
    </recommendedName>
</protein>
<reference evidence="3 4" key="1">
    <citation type="submission" date="2016-05" db="EMBL/GenBank/DDBJ databases">
        <title>Genome sequencing reveals origins of a unique bacterial endosymbiosis in the earliest lineages of terrestrial Fungi.</title>
        <authorList>
            <consortium name="DOE Joint Genome Institute"/>
            <person name="Uehling J."/>
            <person name="Gryganskyi A."/>
            <person name="Hameed K."/>
            <person name="Tschaplinski T."/>
            <person name="Misztal P."/>
            <person name="Wu S."/>
            <person name="Desiro A."/>
            <person name="Vande Pol N."/>
            <person name="Du Z.-Y."/>
            <person name="Zienkiewicz A."/>
            <person name="Zienkiewicz K."/>
            <person name="Morin E."/>
            <person name="Tisserant E."/>
            <person name="Splivallo R."/>
            <person name="Hainaut M."/>
            <person name="Henrissat B."/>
            <person name="Ohm R."/>
            <person name="Kuo A."/>
            <person name="Yan J."/>
            <person name="Lipzen A."/>
            <person name="Nolan M."/>
            <person name="Labutti K."/>
            <person name="Barry K."/>
            <person name="Goldstein A."/>
            <person name="Labbe J."/>
            <person name="Schadt C."/>
            <person name="Tuskan G."/>
            <person name="Grigoriev I."/>
            <person name="Martin F."/>
            <person name="Vilgalys R."/>
            <person name="Bonito G."/>
        </authorList>
    </citation>
    <scope>NUCLEOTIDE SEQUENCE [LARGE SCALE GENOMIC DNA]</scope>
    <source>
        <strain evidence="3 4">AG-77</strain>
    </source>
</reference>
<evidence type="ECO:0000259" key="2">
    <source>
        <dbReference type="PROSITE" id="PS50003"/>
    </source>
</evidence>
<gene>
    <name evidence="3" type="ORF">K457DRAFT_20016</name>
</gene>
<feature type="domain" description="PH" evidence="2">
    <location>
        <begin position="446"/>
        <end position="566"/>
    </location>
</feature>
<dbReference type="PROSITE" id="PS50003">
    <property type="entry name" value="PH_DOMAIN"/>
    <property type="match status" value="1"/>
</dbReference>
<sequence>MQNDAFKRFSKDLQEALVIPVNYINKKTKKSSMVGGNGDLFTHSNNNFSSHPHQPHHHHPPHHHSSKKPIGLSGLTTTDLRRDLSGGQVSPYSSLTSDSVSLHNFSLSTLSKGSLDENPSFTSSNGSAAGYVGLNQQQQLQQQGGGGHHQFFHQQQQQHQHKLTKASSFLRSPLSPGAFNGSMRIYPKQEEPALVHCPPSVATLDQFSPERQNWVRECPNQPLLTCAGTGPGQLGGDVLKSERAWDVVVPSPGDGRQSSADLVAPGRDFLKTGYYNPNEATGLALVKLMQVTNRATSKLFDIECNLRIGNVERTSHPARSFKDNPGNTATMNEVFLFDVEEAFQLEIEVTGTPIATKFGTMAGFSNTQSVNLGYLHLPLALEPLEKSVRTYKLRRTIHMMDGSQQPLASAAAIKAQGKEKIDCEIVVMIGVHVLEEPVDDRSWESEVLFEGHLTVMTRGLRMAAWKRYWAVLQGNAVKLYDVEYQTKRDPITTISLAHILSVQPPDYDKVDVGSNGFALVISPTGIDMTNATEEDLASNMDNNIYAFTDSAHLHESWNLQLERAMVRYREGMARREEILEAKRNRSQRRGGGGVEVLEEEEVARADLIDMRFVS</sequence>
<dbReference type="EMBL" id="KV442048">
    <property type="protein sequence ID" value="OAQ28452.1"/>
    <property type="molecule type" value="Genomic_DNA"/>
</dbReference>
<feature type="region of interest" description="Disordered" evidence="1">
    <location>
        <begin position="29"/>
        <end position="98"/>
    </location>
</feature>
<dbReference type="OrthoDB" id="2119658at2759"/>
<proteinExistence type="predicted"/>
<feature type="compositionally biased region" description="Polar residues" evidence="1">
    <location>
        <begin position="87"/>
        <end position="98"/>
    </location>
</feature>
<evidence type="ECO:0000313" key="4">
    <source>
        <dbReference type="Proteomes" id="UP000078512"/>
    </source>
</evidence>
<keyword evidence="4" id="KW-1185">Reference proteome</keyword>
<dbReference type="InterPro" id="IPR011993">
    <property type="entry name" value="PH-like_dom_sf"/>
</dbReference>